<dbReference type="OrthoDB" id="6260991at2"/>
<reference evidence="3" key="1">
    <citation type="submission" date="2018-11" db="EMBL/GenBank/DDBJ databases">
        <title>Shewanella sp. M2.</title>
        <authorList>
            <person name="Hwang Y.J."/>
            <person name="Hwang C.Y."/>
        </authorList>
    </citation>
    <scope>NUCLEOTIDE SEQUENCE [LARGE SCALE GENOMIC DNA]</scope>
    <source>
        <strain evidence="3">LMG 19866</strain>
    </source>
</reference>
<dbReference type="AlphaFoldDB" id="A0A3G8LYM9"/>
<evidence type="ECO:0000313" key="3">
    <source>
        <dbReference type="Proteomes" id="UP000278035"/>
    </source>
</evidence>
<keyword evidence="1" id="KW-0812">Transmembrane</keyword>
<keyword evidence="1" id="KW-1133">Transmembrane helix</keyword>
<dbReference type="EMBL" id="CP034015">
    <property type="protein sequence ID" value="AZG74863.1"/>
    <property type="molecule type" value="Genomic_DNA"/>
</dbReference>
<keyword evidence="3" id="KW-1185">Reference proteome</keyword>
<accession>A0A3G8LYM9</accession>
<dbReference type="RefSeq" id="WP_124732340.1">
    <property type="nucleotide sequence ID" value="NZ_CBCSKC010000060.1"/>
</dbReference>
<evidence type="ECO:0000313" key="2">
    <source>
        <dbReference type="EMBL" id="AZG74863.1"/>
    </source>
</evidence>
<protein>
    <submittedName>
        <fullName evidence="2">Uncharacterized protein</fullName>
    </submittedName>
</protein>
<feature type="transmembrane region" description="Helical" evidence="1">
    <location>
        <begin position="87"/>
        <end position="109"/>
    </location>
</feature>
<dbReference type="KEGG" id="slj:EGC82_20195"/>
<feature type="transmembrane region" description="Helical" evidence="1">
    <location>
        <begin position="229"/>
        <end position="251"/>
    </location>
</feature>
<feature type="transmembrane region" description="Helical" evidence="1">
    <location>
        <begin position="6"/>
        <end position="23"/>
    </location>
</feature>
<sequence length="252" mass="28043">MDIITLCITLVIFQPLIVYFAFYKDTGLTTQNNEFYQSFLVLSPSLAFFYLDQYWYALSLLVGVTLCGLLLAIIVNRKASHPIDRDGLIAFAVAWLIIFGVGHLIASFFTDSTVTTTEVAVTAELNFTTITQGIYSALTSSLYYLVIMLGVLLVRILEKKYSLKEKFSDLLLLLCSVIGGVLPMLGDYFILSIIFNFFILFTMSRIIMTLEGSDAAKGSNGAIGFMFSYLFMMGIGFTMMIKGGAWLYSIVS</sequence>
<name>A0A3G8LYM9_9GAMM</name>
<feature type="transmembrane region" description="Helical" evidence="1">
    <location>
        <begin position="166"/>
        <end position="182"/>
    </location>
</feature>
<feature type="transmembrane region" description="Helical" evidence="1">
    <location>
        <begin position="57"/>
        <end position="75"/>
    </location>
</feature>
<evidence type="ECO:0000256" key="1">
    <source>
        <dbReference type="SAM" id="Phobius"/>
    </source>
</evidence>
<keyword evidence="1" id="KW-0472">Membrane</keyword>
<gene>
    <name evidence="2" type="ORF">EGC82_20195</name>
</gene>
<organism evidence="2 3">
    <name type="scientific">Shewanella livingstonensis</name>
    <dbReference type="NCBI Taxonomy" id="150120"/>
    <lineage>
        <taxon>Bacteria</taxon>
        <taxon>Pseudomonadati</taxon>
        <taxon>Pseudomonadota</taxon>
        <taxon>Gammaproteobacteria</taxon>
        <taxon>Alteromonadales</taxon>
        <taxon>Shewanellaceae</taxon>
        <taxon>Shewanella</taxon>
    </lineage>
</organism>
<feature type="transmembrane region" description="Helical" evidence="1">
    <location>
        <begin position="134"/>
        <end position="154"/>
    </location>
</feature>
<dbReference type="Proteomes" id="UP000278035">
    <property type="component" value="Chromosome"/>
</dbReference>
<proteinExistence type="predicted"/>